<dbReference type="Proteomes" id="UP000789366">
    <property type="component" value="Unassembled WGS sequence"/>
</dbReference>
<organism evidence="1 2">
    <name type="scientific">Cetraspora pellucida</name>
    <dbReference type="NCBI Taxonomy" id="1433469"/>
    <lineage>
        <taxon>Eukaryota</taxon>
        <taxon>Fungi</taxon>
        <taxon>Fungi incertae sedis</taxon>
        <taxon>Mucoromycota</taxon>
        <taxon>Glomeromycotina</taxon>
        <taxon>Glomeromycetes</taxon>
        <taxon>Diversisporales</taxon>
        <taxon>Gigasporaceae</taxon>
        <taxon>Cetraspora</taxon>
    </lineage>
</organism>
<name>A0ACA9M748_9GLOM</name>
<protein>
    <submittedName>
        <fullName evidence="1">4357_t:CDS:1</fullName>
    </submittedName>
</protein>
<keyword evidence="2" id="KW-1185">Reference proteome</keyword>
<evidence type="ECO:0000313" key="1">
    <source>
        <dbReference type="EMBL" id="CAG8571216.1"/>
    </source>
</evidence>
<comment type="caution">
    <text evidence="1">The sequence shown here is derived from an EMBL/GenBank/DDBJ whole genome shotgun (WGS) entry which is preliminary data.</text>
</comment>
<proteinExistence type="predicted"/>
<gene>
    <name evidence="1" type="ORF">SPELUC_LOCUS6004</name>
</gene>
<feature type="non-terminal residue" evidence="1">
    <location>
        <position position="1"/>
    </location>
</feature>
<reference evidence="1" key="1">
    <citation type="submission" date="2021-06" db="EMBL/GenBank/DDBJ databases">
        <authorList>
            <person name="Kallberg Y."/>
            <person name="Tangrot J."/>
            <person name="Rosling A."/>
        </authorList>
    </citation>
    <scope>NUCLEOTIDE SEQUENCE</scope>
    <source>
        <strain evidence="1">28 12/20/2015</strain>
    </source>
</reference>
<evidence type="ECO:0000313" key="2">
    <source>
        <dbReference type="Proteomes" id="UP000789366"/>
    </source>
</evidence>
<sequence length="268" mass="30322">SNLTVDVIQIPRAQHPIIIGRNGIQLREIQSRFNVMIQFPGSRSYNDTPTVSHMNNNIENSEEAVKIIGKAENIEAAKADILARIRYVQINVPRKIHNSLISNVARKLRNEFHVTLEYDDGGAQSEINLSKKSVMNGIATKRIDDDENSENKAELGWEVVENEDNAGDIVWKLKGEKVQVELAEEHVNNLLKEARRFTHTGYMTIPQQYHRHVIGREGRTISRIRNESGCKIEVPKAKGDDVVIVTGSQDGVEKARSLMEEIINRAER</sequence>
<accession>A0ACA9M748</accession>
<dbReference type="EMBL" id="CAJVPW010006610">
    <property type="protein sequence ID" value="CAG8571216.1"/>
    <property type="molecule type" value="Genomic_DNA"/>
</dbReference>